<dbReference type="EMBL" id="JAQQWL010000015">
    <property type="protein sequence ID" value="KAK8041519.1"/>
    <property type="molecule type" value="Genomic_DNA"/>
</dbReference>
<reference evidence="1 2" key="1">
    <citation type="submission" date="2023-01" db="EMBL/GenBank/DDBJ databases">
        <title>Analysis of 21 Apiospora genomes using comparative genomics revels a genus with tremendous synthesis potential of carbohydrate active enzymes and secondary metabolites.</title>
        <authorList>
            <person name="Sorensen T."/>
        </authorList>
    </citation>
    <scope>NUCLEOTIDE SEQUENCE [LARGE SCALE GENOMIC DNA]</scope>
    <source>
        <strain evidence="1 2">CBS 135458</strain>
    </source>
</reference>
<protein>
    <submittedName>
        <fullName evidence="1">Uncharacterized protein</fullName>
    </submittedName>
</protein>
<organism evidence="1 2">
    <name type="scientific">Apiospora phragmitis</name>
    <dbReference type="NCBI Taxonomy" id="2905665"/>
    <lineage>
        <taxon>Eukaryota</taxon>
        <taxon>Fungi</taxon>
        <taxon>Dikarya</taxon>
        <taxon>Ascomycota</taxon>
        <taxon>Pezizomycotina</taxon>
        <taxon>Sordariomycetes</taxon>
        <taxon>Xylariomycetidae</taxon>
        <taxon>Amphisphaeriales</taxon>
        <taxon>Apiosporaceae</taxon>
        <taxon>Apiospora</taxon>
    </lineage>
</organism>
<evidence type="ECO:0000313" key="2">
    <source>
        <dbReference type="Proteomes" id="UP001480595"/>
    </source>
</evidence>
<dbReference type="RefSeq" id="XP_066709064.1">
    <property type="nucleotide sequence ID" value="XM_066865935.1"/>
</dbReference>
<dbReference type="GeneID" id="92098998"/>
<evidence type="ECO:0000313" key="1">
    <source>
        <dbReference type="EMBL" id="KAK8041519.1"/>
    </source>
</evidence>
<dbReference type="Proteomes" id="UP001480595">
    <property type="component" value="Unassembled WGS sequence"/>
</dbReference>
<sequence length="128" mass="14526">MSTAIEEFNHRFGDAMRTAMKNHLRTILQNKFSGDLNQGRFTLQLSRTPTDEQFDLLKKRISDHVEKMEASLPCDTEHEAAWEVIQLVFTQVVGPLLVDVVDRLRMSTSDMLASDDAGARLIMVGVFE</sequence>
<gene>
    <name evidence="1" type="ORF">PG994_014526</name>
</gene>
<proteinExistence type="predicted"/>
<comment type="caution">
    <text evidence="1">The sequence shown here is derived from an EMBL/GenBank/DDBJ whole genome shotgun (WGS) entry which is preliminary data.</text>
</comment>
<accession>A0ABR1T4M2</accession>
<keyword evidence="2" id="KW-1185">Reference proteome</keyword>
<name>A0ABR1T4M2_9PEZI</name>